<feature type="chain" id="PRO_5005895066" evidence="2">
    <location>
        <begin position="23"/>
        <end position="228"/>
    </location>
</feature>
<organism evidence="3 4">
    <name type="scientific">Strongyloides papillosus</name>
    <name type="common">Intestinal threadworm</name>
    <dbReference type="NCBI Taxonomy" id="174720"/>
    <lineage>
        <taxon>Eukaryota</taxon>
        <taxon>Metazoa</taxon>
        <taxon>Ecdysozoa</taxon>
        <taxon>Nematoda</taxon>
        <taxon>Chromadorea</taxon>
        <taxon>Rhabditida</taxon>
        <taxon>Tylenchina</taxon>
        <taxon>Panagrolaimomorpha</taxon>
        <taxon>Strongyloidoidea</taxon>
        <taxon>Strongyloididae</taxon>
        <taxon>Strongyloides</taxon>
    </lineage>
</organism>
<sequence>MKQLKLLFSVKIFLLLINLISSNDTEYPNVLLTLEHDKDFLTKAKKETIQEVKDILRNVTIRFEDQVNEIKEILKTDNNTKNLYDKVEKDFKNALEQKLQLIRKEFEPLYRNITANITDPQIKTYAETLASVVRNTSLSINDLELKIKTIFENIDWKSSDQLKPLIPKELNLQINFKPKPWTSRFMDGLRNFGKKVKSFFSGGHKNETNTQGQEVVKVSNEEPTNKKV</sequence>
<evidence type="ECO:0000256" key="2">
    <source>
        <dbReference type="SAM" id="SignalP"/>
    </source>
</evidence>
<dbReference type="Proteomes" id="UP000046392">
    <property type="component" value="Unplaced"/>
</dbReference>
<name>A0A0N5BYY9_STREA</name>
<feature type="region of interest" description="Disordered" evidence="1">
    <location>
        <begin position="201"/>
        <end position="228"/>
    </location>
</feature>
<protein>
    <submittedName>
        <fullName evidence="4">DUF148 domain-containing protein</fullName>
    </submittedName>
</protein>
<feature type="compositionally biased region" description="Basic and acidic residues" evidence="1">
    <location>
        <begin position="219"/>
        <end position="228"/>
    </location>
</feature>
<dbReference type="AlphaFoldDB" id="A0A0N5BYY9"/>
<keyword evidence="2" id="KW-0732">Signal</keyword>
<proteinExistence type="predicted"/>
<evidence type="ECO:0000313" key="4">
    <source>
        <dbReference type="WBParaSite" id="SPAL_0001098600.1"/>
    </source>
</evidence>
<feature type="signal peptide" evidence="2">
    <location>
        <begin position="1"/>
        <end position="22"/>
    </location>
</feature>
<evidence type="ECO:0000313" key="3">
    <source>
        <dbReference type="Proteomes" id="UP000046392"/>
    </source>
</evidence>
<reference evidence="4" key="1">
    <citation type="submission" date="2017-02" db="UniProtKB">
        <authorList>
            <consortium name="WormBaseParasite"/>
        </authorList>
    </citation>
    <scope>IDENTIFICATION</scope>
</reference>
<dbReference type="WBParaSite" id="SPAL_0001098600.1">
    <property type="protein sequence ID" value="SPAL_0001098600.1"/>
    <property type="gene ID" value="SPAL_0001098600"/>
</dbReference>
<accession>A0A0N5BYY9</accession>
<keyword evidence="3" id="KW-1185">Reference proteome</keyword>
<evidence type="ECO:0000256" key="1">
    <source>
        <dbReference type="SAM" id="MobiDB-lite"/>
    </source>
</evidence>